<sequence length="332" mass="33850">MYDGDATTFCHTPPDDFFWDQPKYPGCNQGCMAKTGPSTGVTDSTGKTLWKGMGTLTGGLCTNGTPTEPSAPDAPPPAEKSDPVDKRCAGQTGTVNGKEVCVPASSATGVDWTGTTTNSDGTKTEGKTTTTCSNGVCESTTVKTNKDANGNVTGTTTTTDKVSQDQYCAKTKNKDSMLCAAVNANPVPGKDSQSGTGSGTGSGNGNGDGDGCTITDCGSDTGGGPGKAGLPGTGAGDFGKLYEPKYPQGPVEVWKQSSAGIKNSGLGSLAMALMPKIADGGNAPVWIVDLNFRPVGDFGVHDISPPLWLWEVLKAITILTALVTARRLIFGG</sequence>
<feature type="region of interest" description="Disordered" evidence="1">
    <location>
        <begin position="107"/>
        <end position="132"/>
    </location>
</feature>
<reference evidence="3" key="1">
    <citation type="submission" date="2014-06" db="EMBL/GenBank/DDBJ databases">
        <title>Draft genome sequence of C. testosteroni WDL7.</title>
        <authorList>
            <person name="Wu Y."/>
            <person name="Seshan H."/>
            <person name="Arumugam K."/>
        </authorList>
    </citation>
    <scope>NUCLEOTIDE SEQUENCE [LARGE SCALE GENOMIC DNA]</scope>
    <source>
        <strain evidence="3">WDL7</strain>
    </source>
</reference>
<feature type="compositionally biased region" description="Basic and acidic residues" evidence="1">
    <location>
        <begin position="79"/>
        <end position="88"/>
    </location>
</feature>
<evidence type="ECO:0000313" key="2">
    <source>
        <dbReference type="EMBL" id="KOC28380.1"/>
    </source>
</evidence>
<feature type="compositionally biased region" description="Low complexity" evidence="1">
    <location>
        <begin position="59"/>
        <end position="71"/>
    </location>
</feature>
<dbReference type="Proteomes" id="UP000037442">
    <property type="component" value="Unassembled WGS sequence"/>
</dbReference>
<evidence type="ECO:0000313" key="3">
    <source>
        <dbReference type="Proteomes" id="UP000037442"/>
    </source>
</evidence>
<organism evidence="2 3">
    <name type="scientific">Comamonas testosteroni</name>
    <name type="common">Pseudomonas testosteroni</name>
    <dbReference type="NCBI Taxonomy" id="285"/>
    <lineage>
        <taxon>Bacteria</taxon>
        <taxon>Pseudomonadati</taxon>
        <taxon>Pseudomonadota</taxon>
        <taxon>Betaproteobacteria</taxon>
        <taxon>Burkholderiales</taxon>
        <taxon>Comamonadaceae</taxon>
        <taxon>Comamonas</taxon>
    </lineage>
</organism>
<evidence type="ECO:0008006" key="4">
    <source>
        <dbReference type="Google" id="ProtNLM"/>
    </source>
</evidence>
<evidence type="ECO:0000256" key="1">
    <source>
        <dbReference type="SAM" id="MobiDB-lite"/>
    </source>
</evidence>
<name>A0A0L7N326_COMTE</name>
<protein>
    <recommendedName>
        <fullName evidence="4">TspB protein</fullName>
    </recommendedName>
</protein>
<gene>
    <name evidence="2" type="ORF">GL58_24480</name>
</gene>
<dbReference type="EMBL" id="JNVD01000008">
    <property type="protein sequence ID" value="KOC28380.1"/>
    <property type="molecule type" value="Genomic_DNA"/>
</dbReference>
<comment type="caution">
    <text evidence="2">The sequence shown here is derived from an EMBL/GenBank/DDBJ whole genome shotgun (WGS) entry which is preliminary data.</text>
</comment>
<feature type="compositionally biased region" description="Low complexity" evidence="1">
    <location>
        <begin position="113"/>
        <end position="131"/>
    </location>
</feature>
<feature type="region of interest" description="Disordered" evidence="1">
    <location>
        <begin position="183"/>
        <end position="207"/>
    </location>
</feature>
<dbReference type="PATRIC" id="fig|285.49.peg.5083"/>
<accession>A0A0L7N326</accession>
<dbReference type="AlphaFoldDB" id="A0A0L7N326"/>
<feature type="region of interest" description="Disordered" evidence="1">
    <location>
        <begin position="59"/>
        <end position="89"/>
    </location>
</feature>
<proteinExistence type="predicted"/>
<feature type="compositionally biased region" description="Gly residues" evidence="1">
    <location>
        <begin position="196"/>
        <end position="207"/>
    </location>
</feature>